<comment type="caution">
    <text evidence="3">The sequence shown here is derived from an EMBL/GenBank/DDBJ whole genome shotgun (WGS) entry which is preliminary data.</text>
</comment>
<dbReference type="AlphaFoldDB" id="A0A644YAJ9"/>
<dbReference type="InterPro" id="IPR051454">
    <property type="entry name" value="RNA/ubiquinone_mod_enzymes"/>
</dbReference>
<dbReference type="InterPro" id="IPR001539">
    <property type="entry name" value="Peptidase_U32"/>
</dbReference>
<name>A0A644YAJ9_9ZZZZ</name>
<reference evidence="3" key="1">
    <citation type="submission" date="2019-08" db="EMBL/GenBank/DDBJ databases">
        <authorList>
            <person name="Kucharzyk K."/>
            <person name="Murdoch R.W."/>
            <person name="Higgins S."/>
            <person name="Loffler F."/>
        </authorList>
    </citation>
    <scope>NUCLEOTIDE SEQUENCE</scope>
</reference>
<evidence type="ECO:0000313" key="3">
    <source>
        <dbReference type="EMBL" id="MPM24948.1"/>
    </source>
</evidence>
<feature type="region of interest" description="Disordered" evidence="1">
    <location>
        <begin position="340"/>
        <end position="366"/>
    </location>
</feature>
<protein>
    <recommendedName>
        <fullName evidence="2">Peptidase U32 collagenase domain-containing protein</fullName>
    </recommendedName>
</protein>
<dbReference type="PANTHER" id="PTHR30217:SF10">
    <property type="entry name" value="23S RRNA 5-HYDROXYCYTIDINE C2501 SYNTHASE"/>
    <property type="match status" value="1"/>
</dbReference>
<feature type="domain" description="Peptidase U32 collagenase" evidence="2">
    <location>
        <begin position="319"/>
        <end position="411"/>
    </location>
</feature>
<dbReference type="InterPro" id="IPR020988">
    <property type="entry name" value="Pept_U32_collagenase"/>
</dbReference>
<dbReference type="PANTHER" id="PTHR30217">
    <property type="entry name" value="PEPTIDASE U32 FAMILY"/>
    <property type="match status" value="1"/>
</dbReference>
<accession>A0A644YAJ9</accession>
<evidence type="ECO:0000259" key="2">
    <source>
        <dbReference type="Pfam" id="PF12392"/>
    </source>
</evidence>
<sequence length="682" mass="74051">MEHIKTTCEILAPAGGSEQLLAAVRCGANAVYLGGKNFNARRNAENFGETDLKQAVSYCHARNVKVYVAVNTLVLDSELGALEEEADRIAEAGADAVIIQDMAVLRLFAGRYPSIKRHASTQTAVHNVDGAKFLQDAGFDSIVLARELSLVEMKAICSAVNIPAEAFVHGAHCMSVSGACTLSAMLGGRSGNRGLCAQPCRLDWTCGESRYALSLKDMSIISHLSELAEIGVRSFKIEGRMKRPEYVAAAVTACRQSLAGEPFNEELLRAAFSRSGFTEGYLAGKRTAEMFGYRTKEDVTDMGGALKPLAALYRGETPLVPVDLRFILDERSAVLLASDGTNETRTESDAPEQAIRRPLDEANARQNLEKTGGTPFYVRSFAATIAEGYTLSAAALNALRREALEKLLEARAKIHPHTRQPFAWASSPRRATPPDHPPLWARFYEEAQIDSAEVFEKILLPAERITLDTIQRYSGRLVAQLPTLLFPENEPAFGEHLAALAKGGLTEVWANNIYGVELGKRLGLTVHGGFGLNVLNTQALLFYEAQGLSSMTVSFELAMAKIKALGGAIPRGVVSYGSVPLMHLRNCPVRAAVGCKACAKNGVLTDRMQILFPVECEEMRSADLLNSVPIDLAGRNLGGLDYQLLYFTRESSAEVKAVTARFLAGEKTDQSHTGGLYYRELL</sequence>
<feature type="compositionally biased region" description="Basic and acidic residues" evidence="1">
    <location>
        <begin position="342"/>
        <end position="363"/>
    </location>
</feature>
<gene>
    <name evidence="3" type="ORF">SDC9_71437</name>
</gene>
<dbReference type="EMBL" id="VSSQ01004379">
    <property type="protein sequence ID" value="MPM24948.1"/>
    <property type="molecule type" value="Genomic_DNA"/>
</dbReference>
<proteinExistence type="predicted"/>
<organism evidence="3">
    <name type="scientific">bioreactor metagenome</name>
    <dbReference type="NCBI Taxonomy" id="1076179"/>
    <lineage>
        <taxon>unclassified sequences</taxon>
        <taxon>metagenomes</taxon>
        <taxon>ecological metagenomes</taxon>
    </lineage>
</organism>
<evidence type="ECO:0000256" key="1">
    <source>
        <dbReference type="SAM" id="MobiDB-lite"/>
    </source>
</evidence>
<dbReference type="Pfam" id="PF01136">
    <property type="entry name" value="Peptidase_U32"/>
    <property type="match status" value="1"/>
</dbReference>
<dbReference type="Pfam" id="PF12392">
    <property type="entry name" value="DUF3656"/>
    <property type="match status" value="1"/>
</dbReference>
<dbReference type="SUPFAM" id="SSF51412">
    <property type="entry name" value="Inosine monophosphate dehydrogenase (IMPDH)"/>
    <property type="match status" value="1"/>
</dbReference>